<reference evidence="3" key="1">
    <citation type="submission" date="2022-02" db="EMBL/GenBank/DDBJ databases">
        <authorList>
            <person name="Leng L."/>
        </authorList>
    </citation>
    <scope>NUCLEOTIDE SEQUENCE</scope>
    <source>
        <strain evidence="3">JI</strain>
    </source>
</reference>
<dbReference type="InterPro" id="IPR051918">
    <property type="entry name" value="STPP_CPPED1"/>
</dbReference>
<keyword evidence="4" id="KW-1185">Reference proteome</keyword>
<evidence type="ECO:0000313" key="3">
    <source>
        <dbReference type="EMBL" id="MDF9408895.1"/>
    </source>
</evidence>
<evidence type="ECO:0000313" key="4">
    <source>
        <dbReference type="Proteomes" id="UP001154312"/>
    </source>
</evidence>
<dbReference type="InterPro" id="IPR004843">
    <property type="entry name" value="Calcineurin-like_PHP"/>
</dbReference>
<accession>A0A9X4H2J2</accession>
<dbReference type="AlphaFoldDB" id="A0A9X4H2J2"/>
<dbReference type="Gene3D" id="3.60.21.10">
    <property type="match status" value="1"/>
</dbReference>
<dbReference type="Proteomes" id="UP001154312">
    <property type="component" value="Unassembled WGS sequence"/>
</dbReference>
<dbReference type="GO" id="GO:0016787">
    <property type="term" value="F:hydrolase activity"/>
    <property type="evidence" value="ECO:0007669"/>
    <property type="project" value="InterPro"/>
</dbReference>
<dbReference type="PANTHER" id="PTHR43143:SF1">
    <property type="entry name" value="SERINE_THREONINE-PROTEIN PHOSPHATASE CPPED1"/>
    <property type="match status" value="1"/>
</dbReference>
<dbReference type="InterPro" id="IPR029052">
    <property type="entry name" value="Metallo-depent_PP-like"/>
</dbReference>
<feature type="domain" description="Calcineurin-like phosphoesterase" evidence="2">
    <location>
        <begin position="104"/>
        <end position="302"/>
    </location>
</feature>
<gene>
    <name evidence="3" type="ORF">L7E55_11090</name>
</gene>
<sequence length="353" mass="38607">MVCCRHGKSLLIILFSLLVLIILSYTACTQKAQTGNNGEATQNGAVRQSPSMQIDPPQKTTDRQPVINKPAPAITSNKQSFTFDVLGDSKILPGKENWLGNRVLAEAVTRINQDNPTLVVYLGDGADQGGPVENLAAFRSYLDKLQPSWYPVIGNHELNKGADPNGLAGNGEGNFQRVFTDKLPMQGRSYYSFNYLNTHFIVLDTAWQSGYGPAEAELKPGSQQWEWLSQDLENASKQSRHIFIFGHKPPVSPFRAGGPDTESNLPDGHGSSWGDPGVAAEFMQLAASYHVDAVFSGHIHMYNRLDIQGLPYIITAGAGASLYASQESGGFYHYVKCRIDGEQVSYEVVKLSP</sequence>
<dbReference type="Pfam" id="PF00149">
    <property type="entry name" value="Metallophos"/>
    <property type="match status" value="1"/>
</dbReference>
<name>A0A9X4H2J2_9FIRM</name>
<evidence type="ECO:0000259" key="2">
    <source>
        <dbReference type="Pfam" id="PF00149"/>
    </source>
</evidence>
<organism evidence="3 4">
    <name type="scientific">Pelotomaculum isophthalicicum JI</name>
    <dbReference type="NCBI Taxonomy" id="947010"/>
    <lineage>
        <taxon>Bacteria</taxon>
        <taxon>Bacillati</taxon>
        <taxon>Bacillota</taxon>
        <taxon>Clostridia</taxon>
        <taxon>Eubacteriales</taxon>
        <taxon>Desulfotomaculaceae</taxon>
        <taxon>Pelotomaculum</taxon>
    </lineage>
</organism>
<dbReference type="RefSeq" id="WP_277444302.1">
    <property type="nucleotide sequence ID" value="NZ_JAKOAV010000020.1"/>
</dbReference>
<feature type="region of interest" description="Disordered" evidence="1">
    <location>
        <begin position="33"/>
        <end position="71"/>
    </location>
</feature>
<protein>
    <submittedName>
        <fullName evidence="3">Metallophosphoesterase</fullName>
    </submittedName>
</protein>
<comment type="caution">
    <text evidence="3">The sequence shown here is derived from an EMBL/GenBank/DDBJ whole genome shotgun (WGS) entry which is preliminary data.</text>
</comment>
<evidence type="ECO:0000256" key="1">
    <source>
        <dbReference type="SAM" id="MobiDB-lite"/>
    </source>
</evidence>
<feature type="compositionally biased region" description="Polar residues" evidence="1">
    <location>
        <begin position="33"/>
        <end position="52"/>
    </location>
</feature>
<dbReference type="SUPFAM" id="SSF56300">
    <property type="entry name" value="Metallo-dependent phosphatases"/>
    <property type="match status" value="1"/>
</dbReference>
<dbReference type="EMBL" id="JAKOAV010000020">
    <property type="protein sequence ID" value="MDF9408895.1"/>
    <property type="molecule type" value="Genomic_DNA"/>
</dbReference>
<proteinExistence type="predicted"/>
<dbReference type="PANTHER" id="PTHR43143">
    <property type="entry name" value="METALLOPHOSPHOESTERASE, CALCINEURIN SUPERFAMILY"/>
    <property type="match status" value="1"/>
</dbReference>